<keyword evidence="3" id="KW-1185">Reference proteome</keyword>
<organism evidence="2 3">
    <name type="scientific">Microthlaspi erraticum</name>
    <dbReference type="NCBI Taxonomy" id="1685480"/>
    <lineage>
        <taxon>Eukaryota</taxon>
        <taxon>Viridiplantae</taxon>
        <taxon>Streptophyta</taxon>
        <taxon>Embryophyta</taxon>
        <taxon>Tracheophyta</taxon>
        <taxon>Spermatophyta</taxon>
        <taxon>Magnoliopsida</taxon>
        <taxon>eudicotyledons</taxon>
        <taxon>Gunneridae</taxon>
        <taxon>Pentapetalae</taxon>
        <taxon>rosids</taxon>
        <taxon>malvids</taxon>
        <taxon>Brassicales</taxon>
        <taxon>Brassicaceae</taxon>
        <taxon>Coluteocarpeae</taxon>
        <taxon>Microthlaspi</taxon>
    </lineage>
</organism>
<dbReference type="EMBL" id="CACVBM020000666">
    <property type="protein sequence ID" value="CAA7022039.1"/>
    <property type="molecule type" value="Genomic_DNA"/>
</dbReference>
<feature type="coiled-coil region" evidence="1">
    <location>
        <begin position="81"/>
        <end position="145"/>
    </location>
</feature>
<evidence type="ECO:0000256" key="1">
    <source>
        <dbReference type="SAM" id="Coils"/>
    </source>
</evidence>
<accession>A0A6D2I1X3</accession>
<reference evidence="2" key="1">
    <citation type="submission" date="2020-01" db="EMBL/GenBank/DDBJ databases">
        <authorList>
            <person name="Mishra B."/>
        </authorList>
    </citation>
    <scope>NUCLEOTIDE SEQUENCE [LARGE SCALE GENOMIC DNA]</scope>
</reference>
<gene>
    <name evidence="2" type="ORF">MERR_LOCUS9274</name>
</gene>
<keyword evidence="1" id="KW-0175">Coiled coil</keyword>
<sequence length="170" mass="19635">MARLPLTLIKIEDLAWNESSNLAQHFVRGQEKMMGSFLLKEKNGVFRKVLMGSAIFGLGFYTHDALTPYPKSLREKAKQCLAKAKSLAEERRAELNEMKRIEKKADRVVQSVKTEIAKLEIAKMREEFKREKMMEELKKAKMMEELRKAQGRSTVGTCCESQEESVWSFI</sequence>
<evidence type="ECO:0000313" key="2">
    <source>
        <dbReference type="EMBL" id="CAA7022039.1"/>
    </source>
</evidence>
<dbReference type="OrthoDB" id="1076571at2759"/>
<evidence type="ECO:0000313" key="3">
    <source>
        <dbReference type="Proteomes" id="UP000467841"/>
    </source>
</evidence>
<proteinExistence type="predicted"/>
<protein>
    <submittedName>
        <fullName evidence="2">Uncharacterized protein</fullName>
    </submittedName>
</protein>
<comment type="caution">
    <text evidence="2">The sequence shown here is derived from an EMBL/GenBank/DDBJ whole genome shotgun (WGS) entry which is preliminary data.</text>
</comment>
<name>A0A6D2I1X3_9BRAS</name>
<dbReference type="Proteomes" id="UP000467841">
    <property type="component" value="Unassembled WGS sequence"/>
</dbReference>
<dbReference type="AlphaFoldDB" id="A0A6D2I1X3"/>